<comment type="caution">
    <text evidence="2">The sequence shown here is derived from an EMBL/GenBank/DDBJ whole genome shotgun (WGS) entry which is preliminary data.</text>
</comment>
<dbReference type="RefSeq" id="WP_133681738.1">
    <property type="nucleotide sequence ID" value="NZ_SNZP01000010.1"/>
</dbReference>
<dbReference type="Gene3D" id="1.10.287.950">
    <property type="entry name" value="Methyl-accepting chemotaxis protein"/>
    <property type="match status" value="1"/>
</dbReference>
<organism evidence="2 3">
    <name type="scientific">Paludibacterium purpuratum</name>
    <dbReference type="NCBI Taxonomy" id="1144873"/>
    <lineage>
        <taxon>Bacteria</taxon>
        <taxon>Pseudomonadati</taxon>
        <taxon>Pseudomonadota</taxon>
        <taxon>Betaproteobacteria</taxon>
        <taxon>Neisseriales</taxon>
        <taxon>Chromobacteriaceae</taxon>
        <taxon>Paludibacterium</taxon>
    </lineage>
</organism>
<keyword evidence="3" id="KW-1185">Reference proteome</keyword>
<reference evidence="2 3" key="1">
    <citation type="submission" date="2019-03" db="EMBL/GenBank/DDBJ databases">
        <title>Genomic Encyclopedia of Type Strains, Phase III (KMG-III): the genomes of soil and plant-associated and newly described type strains.</title>
        <authorList>
            <person name="Whitman W."/>
        </authorList>
    </citation>
    <scope>NUCLEOTIDE SEQUENCE [LARGE SCALE GENOMIC DNA]</scope>
    <source>
        <strain evidence="2 3">CECT 8976</strain>
    </source>
</reference>
<feature type="non-terminal residue" evidence="2">
    <location>
        <position position="127"/>
    </location>
</feature>
<accession>A0A4R7B0W3</accession>
<feature type="region of interest" description="Disordered" evidence="1">
    <location>
        <begin position="106"/>
        <end position="127"/>
    </location>
</feature>
<proteinExistence type="predicted"/>
<dbReference type="Proteomes" id="UP000295611">
    <property type="component" value="Unassembled WGS sequence"/>
</dbReference>
<dbReference type="AlphaFoldDB" id="A0A4R7B0W3"/>
<feature type="compositionally biased region" description="Low complexity" evidence="1">
    <location>
        <begin position="106"/>
        <end position="116"/>
    </location>
</feature>
<protein>
    <recommendedName>
        <fullName evidence="4">Methyl-accepting chemotaxis protein</fullName>
    </recommendedName>
</protein>
<gene>
    <name evidence="2" type="ORF">DFP86_1101</name>
</gene>
<name>A0A4R7B0W3_9NEIS</name>
<evidence type="ECO:0000313" key="3">
    <source>
        <dbReference type="Proteomes" id="UP000295611"/>
    </source>
</evidence>
<evidence type="ECO:0000256" key="1">
    <source>
        <dbReference type="SAM" id="MobiDB-lite"/>
    </source>
</evidence>
<sequence length="127" mass="13747">MFLSARKLTQYLQPLSNATRDGVDLTVKLNERGSLSWVGQLIKTLLDRFQTALVKIARTAIHLSQQAPQLANLSQMLEERARAQQSNAEQISAASRTLAETVSSISASASEASSFSRQVAEAAESAN</sequence>
<evidence type="ECO:0008006" key="4">
    <source>
        <dbReference type="Google" id="ProtNLM"/>
    </source>
</evidence>
<dbReference type="EMBL" id="SNZP01000010">
    <property type="protein sequence ID" value="TDR76576.1"/>
    <property type="molecule type" value="Genomic_DNA"/>
</dbReference>
<evidence type="ECO:0000313" key="2">
    <source>
        <dbReference type="EMBL" id="TDR76576.1"/>
    </source>
</evidence>
<dbReference type="SUPFAM" id="SSF58104">
    <property type="entry name" value="Methyl-accepting chemotaxis protein (MCP) signaling domain"/>
    <property type="match status" value="1"/>
</dbReference>